<sequence length="41" mass="4526">MIRSSEIASTVIRNSRPSFATDFICTFEAVGEVEVFLCVLS</sequence>
<keyword evidence="2" id="KW-1185">Reference proteome</keyword>
<dbReference type="EMBL" id="CP097504">
    <property type="protein sequence ID" value="URD87716.1"/>
    <property type="molecule type" value="Genomic_DNA"/>
</dbReference>
<evidence type="ECO:0000313" key="2">
    <source>
        <dbReference type="Proteomes" id="UP001055439"/>
    </source>
</evidence>
<organism evidence="1 2">
    <name type="scientific">Musa troglodytarum</name>
    <name type="common">fe'i banana</name>
    <dbReference type="NCBI Taxonomy" id="320322"/>
    <lineage>
        <taxon>Eukaryota</taxon>
        <taxon>Viridiplantae</taxon>
        <taxon>Streptophyta</taxon>
        <taxon>Embryophyta</taxon>
        <taxon>Tracheophyta</taxon>
        <taxon>Spermatophyta</taxon>
        <taxon>Magnoliopsida</taxon>
        <taxon>Liliopsida</taxon>
        <taxon>Zingiberales</taxon>
        <taxon>Musaceae</taxon>
        <taxon>Musa</taxon>
    </lineage>
</organism>
<dbReference type="AlphaFoldDB" id="A0A9E7F321"/>
<dbReference type="Proteomes" id="UP001055439">
    <property type="component" value="Chromosome 2"/>
</dbReference>
<reference evidence="1" key="1">
    <citation type="submission" date="2022-05" db="EMBL/GenBank/DDBJ databases">
        <title>The Musa troglodytarum L. genome provides insights into the mechanism of non-climacteric behaviour and enrichment of carotenoids.</title>
        <authorList>
            <person name="Wang J."/>
        </authorList>
    </citation>
    <scope>NUCLEOTIDE SEQUENCE</scope>
    <source>
        <tissue evidence="1">Leaf</tissue>
    </source>
</reference>
<protein>
    <submittedName>
        <fullName evidence="1">Uncharacterized protein</fullName>
    </submittedName>
</protein>
<evidence type="ECO:0000313" key="1">
    <source>
        <dbReference type="EMBL" id="URD87716.1"/>
    </source>
</evidence>
<accession>A0A9E7F321</accession>
<proteinExistence type="predicted"/>
<name>A0A9E7F321_9LILI</name>
<gene>
    <name evidence="1" type="ORF">MUK42_07276</name>
</gene>